<evidence type="ECO:0000313" key="2">
    <source>
        <dbReference type="Proteomes" id="UP001497535"/>
    </source>
</evidence>
<comment type="caution">
    <text evidence="1">The sequence shown here is derived from an EMBL/GenBank/DDBJ whole genome shotgun (WGS) entry which is preliminary data.</text>
</comment>
<keyword evidence="2" id="KW-1185">Reference proteome</keyword>
<protein>
    <submittedName>
        <fullName evidence="1">Uncharacterized protein</fullName>
    </submittedName>
</protein>
<reference evidence="1" key="1">
    <citation type="submission" date="2023-11" db="EMBL/GenBank/DDBJ databases">
        <authorList>
            <person name="Poullet M."/>
        </authorList>
    </citation>
    <scope>NUCLEOTIDE SEQUENCE</scope>
    <source>
        <strain evidence="1">E1834</strain>
    </source>
</reference>
<dbReference type="EMBL" id="CAVMJV010000023">
    <property type="protein sequence ID" value="CAK5073370.1"/>
    <property type="molecule type" value="Genomic_DNA"/>
</dbReference>
<accession>A0ACB0Z334</accession>
<sequence>MEGIFRKEGSAVRMRNPWQIFCGLSRIPDTYTVHDVCTLIKRFFGALKRPILGDHQANIMSNVSTLSNERVQAESVCLLFYVYRGCLYCGHLLLIYKKSANICGLNKVAKICGFRKVC</sequence>
<organism evidence="1 2">
    <name type="scientific">Meloidogyne enterolobii</name>
    <name type="common">Root-knot nematode worm</name>
    <name type="synonym">Meloidogyne mayaguensis</name>
    <dbReference type="NCBI Taxonomy" id="390850"/>
    <lineage>
        <taxon>Eukaryota</taxon>
        <taxon>Metazoa</taxon>
        <taxon>Ecdysozoa</taxon>
        <taxon>Nematoda</taxon>
        <taxon>Chromadorea</taxon>
        <taxon>Rhabditida</taxon>
        <taxon>Tylenchina</taxon>
        <taxon>Tylenchomorpha</taxon>
        <taxon>Tylenchoidea</taxon>
        <taxon>Meloidogynidae</taxon>
        <taxon>Meloidogyninae</taxon>
        <taxon>Meloidogyne</taxon>
    </lineage>
</organism>
<gene>
    <name evidence="1" type="ORF">MENTE1834_LOCUS20038</name>
</gene>
<evidence type="ECO:0000313" key="1">
    <source>
        <dbReference type="EMBL" id="CAK5073370.1"/>
    </source>
</evidence>
<name>A0ACB0Z334_MELEN</name>
<proteinExistence type="predicted"/>
<dbReference type="Proteomes" id="UP001497535">
    <property type="component" value="Unassembled WGS sequence"/>
</dbReference>